<sequence>MPGFFTYRKILPRNCRKLRLL</sequence>
<name>A0A9P0E9E6_NEZVI</name>
<accession>A0A9P0E9E6</accession>
<keyword evidence="2" id="KW-1185">Reference proteome</keyword>
<protein>
    <submittedName>
        <fullName evidence="1">Uncharacterized protein</fullName>
    </submittedName>
</protein>
<reference evidence="1" key="1">
    <citation type="submission" date="2022-01" db="EMBL/GenBank/DDBJ databases">
        <authorList>
            <person name="King R."/>
        </authorList>
    </citation>
    <scope>NUCLEOTIDE SEQUENCE</scope>
</reference>
<dbReference type="EMBL" id="OV725077">
    <property type="protein sequence ID" value="CAH1392508.1"/>
    <property type="molecule type" value="Genomic_DNA"/>
</dbReference>
<proteinExistence type="predicted"/>
<dbReference type="Proteomes" id="UP001152798">
    <property type="component" value="Chromosome 1"/>
</dbReference>
<gene>
    <name evidence="1" type="ORF">NEZAVI_LOCUS3316</name>
</gene>
<organism evidence="1 2">
    <name type="scientific">Nezara viridula</name>
    <name type="common">Southern green stink bug</name>
    <name type="synonym">Cimex viridulus</name>
    <dbReference type="NCBI Taxonomy" id="85310"/>
    <lineage>
        <taxon>Eukaryota</taxon>
        <taxon>Metazoa</taxon>
        <taxon>Ecdysozoa</taxon>
        <taxon>Arthropoda</taxon>
        <taxon>Hexapoda</taxon>
        <taxon>Insecta</taxon>
        <taxon>Pterygota</taxon>
        <taxon>Neoptera</taxon>
        <taxon>Paraneoptera</taxon>
        <taxon>Hemiptera</taxon>
        <taxon>Heteroptera</taxon>
        <taxon>Panheteroptera</taxon>
        <taxon>Pentatomomorpha</taxon>
        <taxon>Pentatomoidea</taxon>
        <taxon>Pentatomidae</taxon>
        <taxon>Pentatominae</taxon>
        <taxon>Nezara</taxon>
    </lineage>
</organism>
<evidence type="ECO:0000313" key="2">
    <source>
        <dbReference type="Proteomes" id="UP001152798"/>
    </source>
</evidence>
<dbReference type="AlphaFoldDB" id="A0A9P0E9E6"/>
<evidence type="ECO:0000313" key="1">
    <source>
        <dbReference type="EMBL" id="CAH1392508.1"/>
    </source>
</evidence>